<dbReference type="PANTHER" id="PTHR44942:SF4">
    <property type="entry name" value="METHYLTRANSFERASE TYPE 11 DOMAIN-CONTAINING PROTEIN"/>
    <property type="match status" value="1"/>
</dbReference>
<keyword evidence="2" id="KW-0489">Methyltransferase</keyword>
<dbReference type="InterPro" id="IPR029063">
    <property type="entry name" value="SAM-dependent_MTases_sf"/>
</dbReference>
<dbReference type="GO" id="GO:0032259">
    <property type="term" value="P:methylation"/>
    <property type="evidence" value="ECO:0007669"/>
    <property type="project" value="UniProtKB-KW"/>
</dbReference>
<dbReference type="InterPro" id="IPR013216">
    <property type="entry name" value="Methyltransf_11"/>
</dbReference>
<dbReference type="EMBL" id="UINC01001157">
    <property type="protein sequence ID" value="SUZ72745.1"/>
    <property type="molecule type" value="Genomic_DNA"/>
</dbReference>
<protein>
    <recommendedName>
        <fullName evidence="4">Methyltransferase type 11 domain-containing protein</fullName>
    </recommendedName>
</protein>
<dbReference type="AlphaFoldDB" id="A0A381Q0C9"/>
<feature type="non-terminal residue" evidence="5">
    <location>
        <position position="1"/>
    </location>
</feature>
<dbReference type="InterPro" id="IPR051052">
    <property type="entry name" value="Diverse_substrate_MTase"/>
</dbReference>
<dbReference type="Gene3D" id="3.40.50.150">
    <property type="entry name" value="Vaccinia Virus protein VP39"/>
    <property type="match status" value="1"/>
</dbReference>
<feature type="domain" description="Methyltransferase type 11" evidence="4">
    <location>
        <begin position="49"/>
        <end position="146"/>
    </location>
</feature>
<sequence>VAHEEHRHDHDRGLLAELHWLWKIRKFWSSDLNRALVDLADPKPGERGLDVGAGMGPATMLAAKRGAHVVAVEPSAVMRAVCRLRRLFQWARRRITVECGVAEDLPVAGGSTEVLWAANAIHHWVDHGLAFAEFARVLSPGGRLVLVDEDYDDPEHPDHAAHAGHEADLTPVDVDAISAALRALGLEAAGRHEEVAGVPAKVVRATKPA</sequence>
<name>A0A381Q0C9_9ZZZZ</name>
<proteinExistence type="inferred from homology"/>
<evidence type="ECO:0000256" key="1">
    <source>
        <dbReference type="ARBA" id="ARBA00008361"/>
    </source>
</evidence>
<evidence type="ECO:0000256" key="2">
    <source>
        <dbReference type="ARBA" id="ARBA00022603"/>
    </source>
</evidence>
<keyword evidence="3" id="KW-0808">Transferase</keyword>
<gene>
    <name evidence="5" type="ORF">METZ01_LOCUS25599</name>
</gene>
<dbReference type="CDD" id="cd02440">
    <property type="entry name" value="AdoMet_MTases"/>
    <property type="match status" value="1"/>
</dbReference>
<dbReference type="SUPFAM" id="SSF53335">
    <property type="entry name" value="S-adenosyl-L-methionine-dependent methyltransferases"/>
    <property type="match status" value="1"/>
</dbReference>
<accession>A0A381Q0C9</accession>
<organism evidence="5">
    <name type="scientific">marine metagenome</name>
    <dbReference type="NCBI Taxonomy" id="408172"/>
    <lineage>
        <taxon>unclassified sequences</taxon>
        <taxon>metagenomes</taxon>
        <taxon>ecological metagenomes</taxon>
    </lineage>
</organism>
<comment type="similarity">
    <text evidence="1">Belongs to the methyltransferase superfamily.</text>
</comment>
<reference evidence="5" key="1">
    <citation type="submission" date="2018-05" db="EMBL/GenBank/DDBJ databases">
        <authorList>
            <person name="Lanie J.A."/>
            <person name="Ng W.-L."/>
            <person name="Kazmierczak K.M."/>
            <person name="Andrzejewski T.M."/>
            <person name="Davidsen T.M."/>
            <person name="Wayne K.J."/>
            <person name="Tettelin H."/>
            <person name="Glass J.I."/>
            <person name="Rusch D."/>
            <person name="Podicherti R."/>
            <person name="Tsui H.-C.T."/>
            <person name="Winkler M.E."/>
        </authorList>
    </citation>
    <scope>NUCLEOTIDE SEQUENCE</scope>
</reference>
<evidence type="ECO:0000259" key="4">
    <source>
        <dbReference type="Pfam" id="PF08241"/>
    </source>
</evidence>
<dbReference type="PANTHER" id="PTHR44942">
    <property type="entry name" value="METHYLTRANSF_11 DOMAIN-CONTAINING PROTEIN"/>
    <property type="match status" value="1"/>
</dbReference>
<dbReference type="GO" id="GO:0008757">
    <property type="term" value="F:S-adenosylmethionine-dependent methyltransferase activity"/>
    <property type="evidence" value="ECO:0007669"/>
    <property type="project" value="InterPro"/>
</dbReference>
<evidence type="ECO:0000256" key="3">
    <source>
        <dbReference type="ARBA" id="ARBA00022679"/>
    </source>
</evidence>
<evidence type="ECO:0000313" key="5">
    <source>
        <dbReference type="EMBL" id="SUZ72745.1"/>
    </source>
</evidence>
<dbReference type="Pfam" id="PF08241">
    <property type="entry name" value="Methyltransf_11"/>
    <property type="match status" value="1"/>
</dbReference>